<evidence type="ECO:0000313" key="1">
    <source>
        <dbReference type="EMBL" id="CAG9325626.1"/>
    </source>
</evidence>
<protein>
    <submittedName>
        <fullName evidence="1">Uncharacterized protein</fullName>
    </submittedName>
</protein>
<name>A0AAU9JM94_9CILI</name>
<dbReference type="Proteomes" id="UP001162131">
    <property type="component" value="Unassembled WGS sequence"/>
</dbReference>
<dbReference type="AlphaFoldDB" id="A0AAU9JM94"/>
<dbReference type="EMBL" id="CAJZBQ010000039">
    <property type="protein sequence ID" value="CAG9325626.1"/>
    <property type="molecule type" value="Genomic_DNA"/>
</dbReference>
<keyword evidence="2" id="KW-1185">Reference proteome</keyword>
<accession>A0AAU9JM94</accession>
<proteinExistence type="predicted"/>
<evidence type="ECO:0000313" key="2">
    <source>
        <dbReference type="Proteomes" id="UP001162131"/>
    </source>
</evidence>
<reference evidence="1" key="1">
    <citation type="submission" date="2021-09" db="EMBL/GenBank/DDBJ databases">
        <authorList>
            <consortium name="AG Swart"/>
            <person name="Singh M."/>
            <person name="Singh A."/>
            <person name="Seah K."/>
            <person name="Emmerich C."/>
        </authorList>
    </citation>
    <scope>NUCLEOTIDE SEQUENCE</scope>
    <source>
        <strain evidence="1">ATCC30299</strain>
    </source>
</reference>
<gene>
    <name evidence="1" type="ORF">BSTOLATCC_MIC39814</name>
</gene>
<sequence length="70" mass="7980">MYYLRSAIQYIGLLNSSENFYNVYETLSKKNDDFIENSHRKLMPLANTLYNFGLVGGGVEKGVLNKRALS</sequence>
<comment type="caution">
    <text evidence="1">The sequence shown here is derived from an EMBL/GenBank/DDBJ whole genome shotgun (WGS) entry which is preliminary data.</text>
</comment>
<organism evidence="1 2">
    <name type="scientific">Blepharisma stoltei</name>
    <dbReference type="NCBI Taxonomy" id="1481888"/>
    <lineage>
        <taxon>Eukaryota</taxon>
        <taxon>Sar</taxon>
        <taxon>Alveolata</taxon>
        <taxon>Ciliophora</taxon>
        <taxon>Postciliodesmatophora</taxon>
        <taxon>Heterotrichea</taxon>
        <taxon>Heterotrichida</taxon>
        <taxon>Blepharismidae</taxon>
        <taxon>Blepharisma</taxon>
    </lineage>
</organism>